<feature type="compositionally biased region" description="Basic and acidic residues" evidence="5">
    <location>
        <begin position="195"/>
        <end position="205"/>
    </location>
</feature>
<dbReference type="PANTHER" id="PTHR42734">
    <property type="entry name" value="METAL TRANSPORT SYSTEM ATP-BINDING PROTEIN TM_0124-RELATED"/>
    <property type="match status" value="1"/>
</dbReference>
<feature type="region of interest" description="Disordered" evidence="5">
    <location>
        <begin position="195"/>
        <end position="217"/>
    </location>
</feature>
<dbReference type="InterPro" id="IPR047748">
    <property type="entry name" value="AztA-like"/>
</dbReference>
<dbReference type="GO" id="GO:0005524">
    <property type="term" value="F:ATP binding"/>
    <property type="evidence" value="ECO:0007669"/>
    <property type="project" value="UniProtKB-KW"/>
</dbReference>
<dbReference type="SUPFAM" id="SSF52540">
    <property type="entry name" value="P-loop containing nucleoside triphosphate hydrolases"/>
    <property type="match status" value="1"/>
</dbReference>
<dbReference type="AlphaFoldDB" id="A0A4P6KKY8"/>
<dbReference type="Proteomes" id="UP000289260">
    <property type="component" value="Chromosome"/>
</dbReference>
<dbReference type="GO" id="GO:0016887">
    <property type="term" value="F:ATP hydrolysis activity"/>
    <property type="evidence" value="ECO:0007669"/>
    <property type="project" value="InterPro"/>
</dbReference>
<dbReference type="InterPro" id="IPR017871">
    <property type="entry name" value="ABC_transporter-like_CS"/>
</dbReference>
<evidence type="ECO:0000256" key="3">
    <source>
        <dbReference type="ARBA" id="ARBA00022741"/>
    </source>
</evidence>
<feature type="domain" description="ABC transporter" evidence="6">
    <location>
        <begin position="1"/>
        <end position="215"/>
    </location>
</feature>
<dbReference type="Gene3D" id="3.40.50.300">
    <property type="entry name" value="P-loop containing nucleotide triphosphate hydrolases"/>
    <property type="match status" value="1"/>
</dbReference>
<proteinExistence type="inferred from homology"/>
<accession>A0A4P6KKY8</accession>
<dbReference type="SMART" id="SM00382">
    <property type="entry name" value="AAA"/>
    <property type="match status" value="1"/>
</dbReference>
<name>A0A4P6KKY8_9MICO</name>
<reference evidence="7 8" key="1">
    <citation type="submission" date="2019-02" db="EMBL/GenBank/DDBJ databases">
        <authorList>
            <person name="Sun L."/>
            <person name="Pan D."/>
            <person name="Wu X."/>
        </authorList>
    </citation>
    <scope>NUCLEOTIDE SEQUENCE [LARGE SCALE GENOMIC DNA]</scope>
    <source>
        <strain evidence="7 8">JW-1</strain>
    </source>
</reference>
<evidence type="ECO:0000259" key="6">
    <source>
        <dbReference type="PROSITE" id="PS50893"/>
    </source>
</evidence>
<dbReference type="PROSITE" id="PS00211">
    <property type="entry name" value="ABC_TRANSPORTER_1"/>
    <property type="match status" value="1"/>
</dbReference>
<sequence>MSYAYSTTDALCDVSLSVGPGELLVVAGPNGSGKSTLIEVLAGVRRPRTGRVVRRGDVALVVQRPDVSPMLPVTVRDVVTMGMWRGRFAGRTTRADRVGVTEALERVGIRRLAERPLATLSGGQRQRAFLAQGLVRRPDVLLLDEPTAGIDESGVLGVHELLREETRRGAAVVCISHDPHAVAGAHRVLRLHEGRVAHRPVRESQPRSTPSSSAIGS</sequence>
<protein>
    <submittedName>
        <fullName evidence="7">Metal ABC transporter ATP-binding protein</fullName>
    </submittedName>
</protein>
<dbReference type="KEGG" id="ltr:EVS81_10640"/>
<dbReference type="InterPro" id="IPR003439">
    <property type="entry name" value="ABC_transporter-like_ATP-bd"/>
</dbReference>
<dbReference type="PROSITE" id="PS50893">
    <property type="entry name" value="ABC_TRANSPORTER_2"/>
    <property type="match status" value="1"/>
</dbReference>
<evidence type="ECO:0000256" key="5">
    <source>
        <dbReference type="SAM" id="MobiDB-lite"/>
    </source>
</evidence>
<evidence type="ECO:0000256" key="4">
    <source>
        <dbReference type="ARBA" id="ARBA00022840"/>
    </source>
</evidence>
<comment type="similarity">
    <text evidence="1">Belongs to the ABC transporter superfamily.</text>
</comment>
<dbReference type="InterPro" id="IPR027417">
    <property type="entry name" value="P-loop_NTPase"/>
</dbReference>
<evidence type="ECO:0000313" key="7">
    <source>
        <dbReference type="EMBL" id="QBE50314.1"/>
    </source>
</evidence>
<dbReference type="InterPro" id="IPR050153">
    <property type="entry name" value="Metal_Ion_Import_ABC"/>
</dbReference>
<feature type="compositionally biased region" description="Polar residues" evidence="5">
    <location>
        <begin position="206"/>
        <end position="217"/>
    </location>
</feature>
<dbReference type="OrthoDB" id="5296765at2"/>
<evidence type="ECO:0000313" key="8">
    <source>
        <dbReference type="Proteomes" id="UP000289260"/>
    </source>
</evidence>
<keyword evidence="3" id="KW-0547">Nucleotide-binding</keyword>
<dbReference type="NCBIfam" id="NF040873">
    <property type="entry name" value="AztA"/>
    <property type="match status" value="1"/>
</dbReference>
<organism evidence="7 8">
    <name type="scientific">Leucobacter triazinivorans</name>
    <dbReference type="NCBI Taxonomy" id="1784719"/>
    <lineage>
        <taxon>Bacteria</taxon>
        <taxon>Bacillati</taxon>
        <taxon>Actinomycetota</taxon>
        <taxon>Actinomycetes</taxon>
        <taxon>Micrococcales</taxon>
        <taxon>Microbacteriaceae</taxon>
        <taxon>Leucobacter</taxon>
    </lineage>
</organism>
<dbReference type="InterPro" id="IPR003593">
    <property type="entry name" value="AAA+_ATPase"/>
</dbReference>
<evidence type="ECO:0000256" key="2">
    <source>
        <dbReference type="ARBA" id="ARBA00022448"/>
    </source>
</evidence>
<dbReference type="PANTHER" id="PTHR42734:SF17">
    <property type="entry name" value="METAL TRANSPORT SYSTEM ATP-BINDING PROTEIN TM_0124-RELATED"/>
    <property type="match status" value="1"/>
</dbReference>
<evidence type="ECO:0000256" key="1">
    <source>
        <dbReference type="ARBA" id="ARBA00005417"/>
    </source>
</evidence>
<keyword evidence="2" id="KW-0813">Transport</keyword>
<keyword evidence="8" id="KW-1185">Reference proteome</keyword>
<dbReference type="Pfam" id="PF00005">
    <property type="entry name" value="ABC_tran"/>
    <property type="match status" value="1"/>
</dbReference>
<gene>
    <name evidence="7" type="ORF">EVS81_10640</name>
</gene>
<keyword evidence="4 7" id="KW-0067">ATP-binding</keyword>
<dbReference type="EMBL" id="CP035806">
    <property type="protein sequence ID" value="QBE50314.1"/>
    <property type="molecule type" value="Genomic_DNA"/>
</dbReference>